<proteinExistence type="predicted"/>
<protein>
    <submittedName>
        <fullName evidence="2">Uncharacterized protein</fullName>
    </submittedName>
</protein>
<reference evidence="2" key="1">
    <citation type="submission" date="2015-10" db="EMBL/GenBank/DDBJ databases">
        <authorList>
            <person name="Gilbert D.G."/>
        </authorList>
    </citation>
    <scope>NUCLEOTIDE SEQUENCE</scope>
</reference>
<accession>A0A160V9N4</accession>
<evidence type="ECO:0000256" key="1">
    <source>
        <dbReference type="SAM" id="MobiDB-lite"/>
    </source>
</evidence>
<feature type="region of interest" description="Disordered" evidence="1">
    <location>
        <begin position="16"/>
        <end position="40"/>
    </location>
</feature>
<name>A0A160V9N4_9ZZZZ</name>
<organism evidence="2">
    <name type="scientific">hydrothermal vent metagenome</name>
    <dbReference type="NCBI Taxonomy" id="652676"/>
    <lineage>
        <taxon>unclassified sequences</taxon>
        <taxon>metagenomes</taxon>
        <taxon>ecological metagenomes</taxon>
    </lineage>
</organism>
<gene>
    <name evidence="2" type="ORF">MGWOODY_Clf1181</name>
</gene>
<dbReference type="EMBL" id="FAXA01000315">
    <property type="protein sequence ID" value="CUV02796.1"/>
    <property type="molecule type" value="Genomic_DNA"/>
</dbReference>
<sequence>MDESFADLLKSGEIEKSGPLLQENDDPELLSKRRISFRNN</sequence>
<dbReference type="AlphaFoldDB" id="A0A160V9N4"/>
<evidence type="ECO:0000313" key="2">
    <source>
        <dbReference type="EMBL" id="CUV02796.1"/>
    </source>
</evidence>